<gene>
    <name evidence="8" type="ORF">LITE_LOCUS37819</name>
</gene>
<dbReference type="PANTHER" id="PTHR11999">
    <property type="entry name" value="GROUP II PYRIDOXAL-5-PHOSPHATE DECARBOXYLASE"/>
    <property type="match status" value="1"/>
</dbReference>
<comment type="similarity">
    <text evidence="2 7">Belongs to the group II decarboxylase family.</text>
</comment>
<dbReference type="EMBL" id="CAMGYJ010000008">
    <property type="protein sequence ID" value="CAI0468487.1"/>
    <property type="molecule type" value="Genomic_DNA"/>
</dbReference>
<accession>A0AAV0PBE2</accession>
<comment type="cofactor">
    <cofactor evidence="1 6 7">
        <name>pyridoxal 5'-phosphate</name>
        <dbReference type="ChEBI" id="CHEBI:597326"/>
    </cofactor>
</comment>
<keyword evidence="9" id="KW-1185">Reference proteome</keyword>
<dbReference type="Pfam" id="PF00282">
    <property type="entry name" value="Pyridoxal_deC"/>
    <property type="match status" value="1"/>
</dbReference>
<dbReference type="InterPro" id="IPR021115">
    <property type="entry name" value="Pyridoxal-P_BS"/>
</dbReference>
<dbReference type="InterPro" id="IPR015422">
    <property type="entry name" value="PyrdxlP-dep_Trfase_small"/>
</dbReference>
<dbReference type="GO" id="GO:0005737">
    <property type="term" value="C:cytoplasm"/>
    <property type="evidence" value="ECO:0007669"/>
    <property type="project" value="TreeGrafter"/>
</dbReference>
<sequence>MGTTCEAITVVLVAARDQKLDKIGRGEIGKLVVYCSDQTHCAFEKAAKVVGIQPGNIRAVETNKTTSFALSPDSLKSAIRADVAVGLVPLFLCATIGTTSTTAVDPLEPLCRVAKEHGGMWVHVDAAYGGSACICPEFRHVIDGVEGANSFSLNAHKWFLTTLDCCCLWTKDPNAIKKSLSTNPEYLKNRASESGHVVDYKDWQLTLSRRFRSLKLWLVLRSHGVGNLREFLRGHVAMAEAFERLVEGDERFEVVVPRRFSLVCFRMGGNNLMNKKLLERINGSGRVLMTHAVAGGIYMLRFAVGATLTEPKHVMEAWKVVQQQADAIMQGV</sequence>
<dbReference type="PROSITE" id="PS00392">
    <property type="entry name" value="DDC_GAD_HDC_YDC"/>
    <property type="match status" value="1"/>
</dbReference>
<dbReference type="AlphaFoldDB" id="A0AAV0PBE2"/>
<dbReference type="FunFam" id="3.90.1150.10:FF:000018">
    <property type="entry name" value="Histidine decarboxylase"/>
    <property type="match status" value="1"/>
</dbReference>
<evidence type="ECO:0000313" key="9">
    <source>
        <dbReference type="Proteomes" id="UP001154282"/>
    </source>
</evidence>
<keyword evidence="3" id="KW-0210">Decarboxylase</keyword>
<dbReference type="GO" id="GO:0016831">
    <property type="term" value="F:carboxy-lyase activity"/>
    <property type="evidence" value="ECO:0007669"/>
    <property type="project" value="InterPro"/>
</dbReference>
<dbReference type="Gene3D" id="3.90.1150.10">
    <property type="entry name" value="Aspartate Aminotransferase, domain 1"/>
    <property type="match status" value="1"/>
</dbReference>
<dbReference type="Gene3D" id="3.40.640.10">
    <property type="entry name" value="Type I PLP-dependent aspartate aminotransferase-like (Major domain)"/>
    <property type="match status" value="1"/>
</dbReference>
<keyword evidence="5 7" id="KW-0456">Lyase</keyword>
<evidence type="ECO:0000256" key="4">
    <source>
        <dbReference type="ARBA" id="ARBA00022898"/>
    </source>
</evidence>
<dbReference type="GO" id="GO:0019752">
    <property type="term" value="P:carboxylic acid metabolic process"/>
    <property type="evidence" value="ECO:0007669"/>
    <property type="project" value="InterPro"/>
</dbReference>
<keyword evidence="4 6" id="KW-0663">Pyridoxal phosphate</keyword>
<dbReference type="InterPro" id="IPR002129">
    <property type="entry name" value="PyrdxlP-dep_de-COase"/>
</dbReference>
<proteinExistence type="inferred from homology"/>
<feature type="modified residue" description="N6-(pyridoxal phosphate)lysine" evidence="6">
    <location>
        <position position="157"/>
    </location>
</feature>
<dbReference type="PANTHER" id="PTHR11999:SF96">
    <property type="entry name" value="TYROSINE DECARBOXYLASE"/>
    <property type="match status" value="1"/>
</dbReference>
<evidence type="ECO:0000256" key="6">
    <source>
        <dbReference type="PIRSR" id="PIRSR602129-50"/>
    </source>
</evidence>
<name>A0AAV0PBE2_9ROSI</name>
<evidence type="ECO:0000256" key="5">
    <source>
        <dbReference type="ARBA" id="ARBA00023239"/>
    </source>
</evidence>
<evidence type="ECO:0000256" key="1">
    <source>
        <dbReference type="ARBA" id="ARBA00001933"/>
    </source>
</evidence>
<dbReference type="SUPFAM" id="SSF53383">
    <property type="entry name" value="PLP-dependent transferases"/>
    <property type="match status" value="1"/>
</dbReference>
<evidence type="ECO:0000256" key="7">
    <source>
        <dbReference type="RuleBase" id="RU000382"/>
    </source>
</evidence>
<comment type="caution">
    <text evidence="8">The sequence shown here is derived from an EMBL/GenBank/DDBJ whole genome shotgun (WGS) entry which is preliminary data.</text>
</comment>
<organism evidence="8 9">
    <name type="scientific">Linum tenue</name>
    <dbReference type="NCBI Taxonomy" id="586396"/>
    <lineage>
        <taxon>Eukaryota</taxon>
        <taxon>Viridiplantae</taxon>
        <taxon>Streptophyta</taxon>
        <taxon>Embryophyta</taxon>
        <taxon>Tracheophyta</taxon>
        <taxon>Spermatophyta</taxon>
        <taxon>Magnoliopsida</taxon>
        <taxon>eudicotyledons</taxon>
        <taxon>Gunneridae</taxon>
        <taxon>Pentapetalae</taxon>
        <taxon>rosids</taxon>
        <taxon>fabids</taxon>
        <taxon>Malpighiales</taxon>
        <taxon>Linaceae</taxon>
        <taxon>Linum</taxon>
    </lineage>
</organism>
<dbReference type="Proteomes" id="UP001154282">
    <property type="component" value="Unassembled WGS sequence"/>
</dbReference>
<dbReference type="InterPro" id="IPR015421">
    <property type="entry name" value="PyrdxlP-dep_Trfase_major"/>
</dbReference>
<dbReference type="InterPro" id="IPR015424">
    <property type="entry name" value="PyrdxlP-dep_Trfase"/>
</dbReference>
<reference evidence="8" key="1">
    <citation type="submission" date="2022-08" db="EMBL/GenBank/DDBJ databases">
        <authorList>
            <person name="Gutierrez-Valencia J."/>
        </authorList>
    </citation>
    <scope>NUCLEOTIDE SEQUENCE</scope>
</reference>
<evidence type="ECO:0000256" key="2">
    <source>
        <dbReference type="ARBA" id="ARBA00009533"/>
    </source>
</evidence>
<dbReference type="GO" id="GO:0030170">
    <property type="term" value="F:pyridoxal phosphate binding"/>
    <property type="evidence" value="ECO:0007669"/>
    <property type="project" value="InterPro"/>
</dbReference>
<evidence type="ECO:0000313" key="8">
    <source>
        <dbReference type="EMBL" id="CAI0468487.1"/>
    </source>
</evidence>
<protein>
    <submittedName>
        <fullName evidence="8">Uncharacterized protein</fullName>
    </submittedName>
</protein>
<dbReference type="InterPro" id="IPR010977">
    <property type="entry name" value="Aromatic_deC"/>
</dbReference>
<evidence type="ECO:0000256" key="3">
    <source>
        <dbReference type="ARBA" id="ARBA00022793"/>
    </source>
</evidence>